<feature type="transmembrane region" description="Helical" evidence="4">
    <location>
        <begin position="12"/>
        <end position="34"/>
    </location>
</feature>
<evidence type="ECO:0000256" key="3">
    <source>
        <dbReference type="ARBA" id="ARBA00022840"/>
    </source>
</evidence>
<dbReference type="EMBL" id="LWHQ01000017">
    <property type="protein sequence ID" value="OAS25418.1"/>
    <property type="molecule type" value="Genomic_DNA"/>
</dbReference>
<evidence type="ECO:0000256" key="2">
    <source>
        <dbReference type="ARBA" id="ARBA00022741"/>
    </source>
</evidence>
<evidence type="ECO:0000256" key="4">
    <source>
        <dbReference type="SAM" id="Phobius"/>
    </source>
</evidence>
<dbReference type="FunFam" id="3.40.50.300:FF:000216">
    <property type="entry name" value="Type VII secretion ATPase EccA"/>
    <property type="match status" value="1"/>
</dbReference>
<dbReference type="SUPFAM" id="SSF52540">
    <property type="entry name" value="P-loop containing nucleoside triphosphate hydrolases"/>
    <property type="match status" value="1"/>
</dbReference>
<dbReference type="Gene3D" id="1.10.8.60">
    <property type="match status" value="1"/>
</dbReference>
<evidence type="ECO:0000313" key="7">
    <source>
        <dbReference type="Proteomes" id="UP000078316"/>
    </source>
</evidence>
<reference evidence="6 7" key="1">
    <citation type="submission" date="2016-04" db="EMBL/GenBank/DDBJ databases">
        <authorList>
            <person name="Evans L.H."/>
            <person name="Alamgir A."/>
            <person name="Owens N."/>
            <person name="Weber N.D."/>
            <person name="Virtaneva K."/>
            <person name="Barbian K."/>
            <person name="Babar A."/>
            <person name="Rosenke K."/>
        </authorList>
    </citation>
    <scope>NUCLEOTIDE SEQUENCE [LARGE SCALE GENOMIC DNA]</scope>
    <source>
        <strain evidence="6 7">PMB02</strain>
    </source>
</reference>
<dbReference type="InterPro" id="IPR027417">
    <property type="entry name" value="P-loop_NTPase"/>
</dbReference>
<dbReference type="InterPro" id="IPR003959">
    <property type="entry name" value="ATPase_AAA_core"/>
</dbReference>
<keyword evidence="3" id="KW-0067">ATP-binding</keyword>
<dbReference type="GO" id="GO:0005524">
    <property type="term" value="F:ATP binding"/>
    <property type="evidence" value="ECO:0007669"/>
    <property type="project" value="UniProtKB-KW"/>
</dbReference>
<evidence type="ECO:0000259" key="5">
    <source>
        <dbReference type="SMART" id="SM00382"/>
    </source>
</evidence>
<dbReference type="PRINTS" id="PR00819">
    <property type="entry name" value="CBXCFQXSUPER"/>
</dbReference>
<accession>A0A179SC83</accession>
<feature type="domain" description="AAA+ ATPase" evidence="5">
    <location>
        <begin position="128"/>
        <end position="269"/>
    </location>
</feature>
<comment type="caution">
    <text evidence="6">The sequence shown here is derived from an EMBL/GenBank/DDBJ whole genome shotgun (WGS) entry which is preliminary data.</text>
</comment>
<dbReference type="CDD" id="cd00009">
    <property type="entry name" value="AAA"/>
    <property type="match status" value="1"/>
</dbReference>
<dbReference type="Proteomes" id="UP000078316">
    <property type="component" value="Unassembled WGS sequence"/>
</dbReference>
<dbReference type="InterPro" id="IPR050773">
    <property type="entry name" value="CbxX/CfxQ_RuBisCO_ESX"/>
</dbReference>
<feature type="transmembrane region" description="Helical" evidence="4">
    <location>
        <begin position="40"/>
        <end position="62"/>
    </location>
</feature>
<dbReference type="InterPro" id="IPR041627">
    <property type="entry name" value="AAA_lid_6"/>
</dbReference>
<protein>
    <submittedName>
        <fullName evidence="6">ATPase</fullName>
    </submittedName>
</protein>
<keyword evidence="4" id="KW-1133">Transmembrane helix</keyword>
<organism evidence="6 7">
    <name type="scientific">Methylobacterium platani</name>
    <dbReference type="NCBI Taxonomy" id="427683"/>
    <lineage>
        <taxon>Bacteria</taxon>
        <taxon>Pseudomonadati</taxon>
        <taxon>Pseudomonadota</taxon>
        <taxon>Alphaproteobacteria</taxon>
        <taxon>Hyphomicrobiales</taxon>
        <taxon>Methylobacteriaceae</taxon>
        <taxon>Methylobacterium</taxon>
    </lineage>
</organism>
<keyword evidence="4" id="KW-0812">Transmembrane</keyword>
<dbReference type="Pfam" id="PF00004">
    <property type="entry name" value="AAA"/>
    <property type="match status" value="1"/>
</dbReference>
<dbReference type="SMART" id="SM00382">
    <property type="entry name" value="AAA"/>
    <property type="match status" value="1"/>
</dbReference>
<dbReference type="Gene3D" id="3.40.50.300">
    <property type="entry name" value="P-loop containing nucleotide triphosphate hydrolases"/>
    <property type="match status" value="1"/>
</dbReference>
<dbReference type="STRING" id="427683.A5481_10245"/>
<dbReference type="PANTHER" id="PTHR43392">
    <property type="entry name" value="AAA-TYPE ATPASE FAMILY PROTEIN / ANKYRIN REPEAT FAMILY PROTEIN"/>
    <property type="match status" value="1"/>
</dbReference>
<proteinExistence type="inferred from homology"/>
<name>A0A179SC83_9HYPH</name>
<dbReference type="AlphaFoldDB" id="A0A179SC83"/>
<keyword evidence="2" id="KW-0547">Nucleotide-binding</keyword>
<dbReference type="InterPro" id="IPR000641">
    <property type="entry name" value="CbxX/CfxQ"/>
</dbReference>
<comment type="similarity">
    <text evidence="1">Belongs to the CbxX/CfxQ family.</text>
</comment>
<keyword evidence="4" id="KW-0472">Membrane</keyword>
<dbReference type="GO" id="GO:0016887">
    <property type="term" value="F:ATP hydrolysis activity"/>
    <property type="evidence" value="ECO:0007669"/>
    <property type="project" value="InterPro"/>
</dbReference>
<dbReference type="InterPro" id="IPR003593">
    <property type="entry name" value="AAA+_ATPase"/>
</dbReference>
<sequence length="366" mass="38859">MGAWLSRQLGPAPLASLCMLVMTLLGLLSAFRIVPSLPPWSGAAALGGAVLVATVLVAWRILRLWPRVAGTRPEAFRVVPPGAGTGEAAAALAGMIGLDGVKAELGTLIQRLKVEAARREAGLPISPISLHMVFLGPPGVGKTVVARLYGAALRELGVLERGHVVETDRSGLVAGYVGQTALKTRARIDEALDGILFIDEAYALTARAGGAGDGFGQEAIDTLLKEMEDRRDRLVVIVAGYPEPMRAFLDSNPGLPSRFTKTIAFEPYDDDQLVAVTRAMARAEGLRLEEACDPILRRHFAAARAQPAFGNARAARTLLERAREAQAVRLAPLLAERGTDLTLLTQADLAAATGHAARQPDLRPTR</sequence>
<evidence type="ECO:0000313" key="6">
    <source>
        <dbReference type="EMBL" id="OAS25418.1"/>
    </source>
</evidence>
<gene>
    <name evidence="6" type="ORF">A5481_10245</name>
</gene>
<dbReference type="PANTHER" id="PTHR43392:SF2">
    <property type="entry name" value="AAA-TYPE ATPASE FAMILY PROTEIN _ ANKYRIN REPEAT FAMILY PROTEIN"/>
    <property type="match status" value="1"/>
</dbReference>
<evidence type="ECO:0000256" key="1">
    <source>
        <dbReference type="ARBA" id="ARBA00010378"/>
    </source>
</evidence>
<dbReference type="Pfam" id="PF17866">
    <property type="entry name" value="AAA_lid_6"/>
    <property type="match status" value="1"/>
</dbReference>